<dbReference type="PANTHER" id="PTHR39340">
    <property type="entry name" value="SULFOFRUCTOSEPHOSPHATE ALDOLASE"/>
    <property type="match status" value="1"/>
</dbReference>
<reference evidence="3 4" key="1">
    <citation type="journal article" date="2016" name="Nat. Commun.">
        <title>Thousands of microbial genomes shed light on interconnected biogeochemical processes in an aquifer system.</title>
        <authorList>
            <person name="Anantharaman K."/>
            <person name="Brown C.T."/>
            <person name="Hug L.A."/>
            <person name="Sharon I."/>
            <person name="Castelle C.J."/>
            <person name="Probst A.J."/>
            <person name="Thomas B.C."/>
            <person name="Singh A."/>
            <person name="Wilkins M.J."/>
            <person name="Karaoz U."/>
            <person name="Brodie E.L."/>
            <person name="Williams K.H."/>
            <person name="Hubbard S.S."/>
            <person name="Banfield J.F."/>
        </authorList>
    </citation>
    <scope>NUCLEOTIDE SEQUENCE [LARGE SCALE GENOMIC DNA]</scope>
</reference>
<evidence type="ECO:0000313" key="3">
    <source>
        <dbReference type="EMBL" id="OGY51600.1"/>
    </source>
</evidence>
<accession>A0A1G1YIR7</accession>
<dbReference type="InterPro" id="IPR050552">
    <property type="entry name" value="LacD_aldolase"/>
</dbReference>
<dbReference type="AlphaFoldDB" id="A0A1G1YIR7"/>
<dbReference type="InterPro" id="IPR013785">
    <property type="entry name" value="Aldolase_TIM"/>
</dbReference>
<feature type="domain" description="DUF2090" evidence="2">
    <location>
        <begin position="4"/>
        <end position="289"/>
    </location>
</feature>
<evidence type="ECO:0000313" key="4">
    <source>
        <dbReference type="Proteomes" id="UP000177376"/>
    </source>
</evidence>
<keyword evidence="1" id="KW-0456">Lyase</keyword>
<evidence type="ECO:0000256" key="1">
    <source>
        <dbReference type="ARBA" id="ARBA00023239"/>
    </source>
</evidence>
<proteinExistence type="predicted"/>
<dbReference type="Proteomes" id="UP000177376">
    <property type="component" value="Unassembled WGS sequence"/>
</dbReference>
<name>A0A1G1YIR7_9BACT</name>
<dbReference type="GO" id="GO:0061595">
    <property type="term" value="F:6-deoxy-6-sulfofructose-1-phosphate aldolase activity"/>
    <property type="evidence" value="ECO:0007669"/>
    <property type="project" value="TreeGrafter"/>
</dbReference>
<dbReference type="EMBL" id="MHIM01000034">
    <property type="protein sequence ID" value="OGY51600.1"/>
    <property type="molecule type" value="Genomic_DNA"/>
</dbReference>
<dbReference type="PANTHER" id="PTHR39340:SF1">
    <property type="entry name" value="SULFOFRUCTOSEPHOSPHATE ALDOLASE"/>
    <property type="match status" value="1"/>
</dbReference>
<dbReference type="InterPro" id="IPR018659">
    <property type="entry name" value="DUF2090"/>
</dbReference>
<dbReference type="GO" id="GO:1902777">
    <property type="term" value="P:6-sulfoquinovose(1-) catabolic process"/>
    <property type="evidence" value="ECO:0007669"/>
    <property type="project" value="TreeGrafter"/>
</dbReference>
<organism evidence="3 4">
    <name type="scientific">Candidatus Buchananbacteria bacterium RIFCSPLOWO2_01_FULL_39_33</name>
    <dbReference type="NCBI Taxonomy" id="1797543"/>
    <lineage>
        <taxon>Bacteria</taxon>
        <taxon>Candidatus Buchananiibacteriota</taxon>
    </lineage>
</organism>
<comment type="caution">
    <text evidence="3">The sequence shown here is derived from an EMBL/GenBank/DDBJ whole genome shotgun (WGS) entry which is preliminary data.</text>
</comment>
<evidence type="ECO:0000259" key="2">
    <source>
        <dbReference type="Pfam" id="PF09863"/>
    </source>
</evidence>
<dbReference type="SUPFAM" id="SSF51569">
    <property type="entry name" value="Aldolase"/>
    <property type="match status" value="1"/>
</dbReference>
<gene>
    <name evidence="3" type="ORF">A3A02_02215</name>
</gene>
<sequence>MTKPLLILPFDHRSSFSKNILGINGQLNNQQKKEIADLKKIIFEAFVRVFKKYQPKNYFGILVDEEYGWPIIKAAKKIKAVVCLPVEKSGQTEFKFEYGNSFGSHIKKIKPDYVKVLVRYNPLNKATNKKQLKRLKELGIFCRKNNYQIILELLVPPTDFDLKIAKTEINYNNKWRPLRTIEAIKEIKKAIKVDIWKLEYFTPANWQKVIKAAGPESKIILLGRGGDKSVVDDWIRDAAKFKQIIGFAIGRTIFLDELKEYKSGKITRKAAIKSIANNFDYFIQLWAKNKKITTLDIII</sequence>
<dbReference type="Gene3D" id="3.20.20.70">
    <property type="entry name" value="Aldolase class I"/>
    <property type="match status" value="1"/>
</dbReference>
<protein>
    <recommendedName>
        <fullName evidence="2">DUF2090 domain-containing protein</fullName>
    </recommendedName>
</protein>
<dbReference type="Pfam" id="PF09863">
    <property type="entry name" value="DUF2090"/>
    <property type="match status" value="1"/>
</dbReference>